<evidence type="ECO:0000259" key="3">
    <source>
        <dbReference type="PROSITE" id="PS51186"/>
    </source>
</evidence>
<keyword evidence="5" id="KW-1185">Reference proteome</keyword>
<evidence type="ECO:0000313" key="4">
    <source>
        <dbReference type="EMBL" id="QIG43812.1"/>
    </source>
</evidence>
<dbReference type="InterPro" id="IPR050832">
    <property type="entry name" value="Bact_Acetyltransf"/>
</dbReference>
<gene>
    <name evidence="4" type="ORF">G5V58_14465</name>
</gene>
<dbReference type="Proteomes" id="UP000502996">
    <property type="component" value="Chromosome"/>
</dbReference>
<protein>
    <submittedName>
        <fullName evidence="4">GNAT family N-acetyltransferase</fullName>
    </submittedName>
</protein>
<organism evidence="4 5">
    <name type="scientific">Nocardioides anomalus</name>
    <dbReference type="NCBI Taxonomy" id="2712223"/>
    <lineage>
        <taxon>Bacteria</taxon>
        <taxon>Bacillati</taxon>
        <taxon>Actinomycetota</taxon>
        <taxon>Actinomycetes</taxon>
        <taxon>Propionibacteriales</taxon>
        <taxon>Nocardioidaceae</taxon>
        <taxon>Nocardioides</taxon>
    </lineage>
</organism>
<dbReference type="Pfam" id="PF00583">
    <property type="entry name" value="Acetyltransf_1"/>
    <property type="match status" value="1"/>
</dbReference>
<dbReference type="InterPro" id="IPR000182">
    <property type="entry name" value="GNAT_dom"/>
</dbReference>
<dbReference type="KEGG" id="nano:G5V58_14465"/>
<dbReference type="AlphaFoldDB" id="A0A6G6WEZ7"/>
<dbReference type="InterPro" id="IPR016181">
    <property type="entry name" value="Acyl_CoA_acyltransferase"/>
</dbReference>
<dbReference type="CDD" id="cd04301">
    <property type="entry name" value="NAT_SF"/>
    <property type="match status" value="1"/>
</dbReference>
<dbReference type="GO" id="GO:0016747">
    <property type="term" value="F:acyltransferase activity, transferring groups other than amino-acyl groups"/>
    <property type="evidence" value="ECO:0007669"/>
    <property type="project" value="InterPro"/>
</dbReference>
<dbReference type="SUPFAM" id="SSF55729">
    <property type="entry name" value="Acyl-CoA N-acyltransferases (Nat)"/>
    <property type="match status" value="1"/>
</dbReference>
<evidence type="ECO:0000256" key="2">
    <source>
        <dbReference type="ARBA" id="ARBA00023315"/>
    </source>
</evidence>
<dbReference type="PANTHER" id="PTHR43877">
    <property type="entry name" value="AMINOALKYLPHOSPHONATE N-ACETYLTRANSFERASE-RELATED-RELATED"/>
    <property type="match status" value="1"/>
</dbReference>
<name>A0A6G6WEZ7_9ACTN</name>
<evidence type="ECO:0000256" key="1">
    <source>
        <dbReference type="ARBA" id="ARBA00022679"/>
    </source>
</evidence>
<dbReference type="PROSITE" id="PS51186">
    <property type="entry name" value="GNAT"/>
    <property type="match status" value="1"/>
</dbReference>
<dbReference type="EMBL" id="CP049257">
    <property type="protein sequence ID" value="QIG43812.1"/>
    <property type="molecule type" value="Genomic_DNA"/>
</dbReference>
<keyword evidence="1 4" id="KW-0808">Transferase</keyword>
<evidence type="ECO:0000313" key="5">
    <source>
        <dbReference type="Proteomes" id="UP000502996"/>
    </source>
</evidence>
<dbReference type="Gene3D" id="3.40.630.30">
    <property type="match status" value="1"/>
</dbReference>
<reference evidence="4 5" key="1">
    <citation type="submission" date="2020-02" db="EMBL/GenBank/DDBJ databases">
        <title>Full genome sequence of Nocardioides sp. R-3366.</title>
        <authorList>
            <person name="Im W.-T."/>
        </authorList>
    </citation>
    <scope>NUCLEOTIDE SEQUENCE [LARGE SCALE GENOMIC DNA]</scope>
    <source>
        <strain evidence="4 5">R-3366</strain>
    </source>
</reference>
<dbReference type="RefSeq" id="WP_165234054.1">
    <property type="nucleotide sequence ID" value="NZ_CP049257.1"/>
</dbReference>
<sequence length="180" mass="20039">MDGQTGAEDATHRVRPATAEDLHHLAAVEDSGAQQYADHFGPAVEPVLLSPASDGRWRARQPGFVLVVGQERPVGFAHVLEIEGHAHLEQLSVRPEHQRRGLGRALVEAAETEARSRGFARLSLCTYRDVPWNGPYYESLGFREVPDAEQAPFQRRLREKERDLRLDVNGARCVMDIALG</sequence>
<proteinExistence type="predicted"/>
<accession>A0A6G6WEZ7</accession>
<keyword evidence="2" id="KW-0012">Acyltransferase</keyword>
<feature type="domain" description="N-acetyltransferase" evidence="3">
    <location>
        <begin position="12"/>
        <end position="180"/>
    </location>
</feature>